<dbReference type="PANTHER" id="PTHR24170:SF1">
    <property type="entry name" value="DOMAIN PROTEIN, PUTATIVE (AFU_ORTHOLOGUE AFUA_1G09870)-RELATED"/>
    <property type="match status" value="1"/>
</dbReference>
<reference evidence="3 4" key="1">
    <citation type="submission" date="2024-04" db="EMBL/GenBank/DDBJ databases">
        <title>Symmetric and asymmetric DNA N6-adenine methylation regulates different biological responses in Mucorales.</title>
        <authorList>
            <consortium name="Lawrence Berkeley National Laboratory"/>
            <person name="Lax C."/>
            <person name="Mondo S.J."/>
            <person name="Osorio-Concepcion M."/>
            <person name="Muszewska A."/>
            <person name="Corrochano-Luque M."/>
            <person name="Gutierrez G."/>
            <person name="Riley R."/>
            <person name="Lipzen A."/>
            <person name="Guo J."/>
            <person name="Hundley H."/>
            <person name="Amirebrahimi M."/>
            <person name="Ng V."/>
            <person name="Lorenzo-Gutierrez D."/>
            <person name="Binder U."/>
            <person name="Yang J."/>
            <person name="Song Y."/>
            <person name="Canovas D."/>
            <person name="Navarro E."/>
            <person name="Freitag M."/>
            <person name="Gabaldon T."/>
            <person name="Grigoriev I.V."/>
            <person name="Corrochano L.M."/>
            <person name="Nicolas F.E."/>
            <person name="Garre V."/>
        </authorList>
    </citation>
    <scope>NUCLEOTIDE SEQUENCE [LARGE SCALE GENOMIC DNA]</scope>
    <source>
        <strain evidence="3 4">L51</strain>
    </source>
</reference>
<feature type="region of interest" description="Disordered" evidence="2">
    <location>
        <begin position="1"/>
        <end position="26"/>
    </location>
</feature>
<dbReference type="InterPro" id="IPR037191">
    <property type="entry name" value="VPS9_dom_sf"/>
</dbReference>
<protein>
    <submittedName>
        <fullName evidence="3">Uncharacterized protein</fullName>
    </submittedName>
</protein>
<dbReference type="Proteomes" id="UP001448207">
    <property type="component" value="Unassembled WGS sequence"/>
</dbReference>
<evidence type="ECO:0000256" key="1">
    <source>
        <dbReference type="ARBA" id="ARBA00007428"/>
    </source>
</evidence>
<comment type="similarity">
    <text evidence="1">Belongs to the UPF0507 family.</text>
</comment>
<accession>A0ABR3BHV6</accession>
<evidence type="ECO:0000256" key="2">
    <source>
        <dbReference type="SAM" id="MobiDB-lite"/>
    </source>
</evidence>
<sequence length="379" mass="43376">MIQSRASPDPSPTSSSHPHPAQTVTQIPSTQYPLEPEELEDNCFYQYIRSHFNQIFAHSTVVCVPHSRSLEGLVLTKDFIESHSFIASPYYQGQYQATNGKVISIEHIIISTMGGFREKRTVHVTAEELVYISNKKIRVFMIERPLEGEPIQQYRNPNTITIPTIRNSRADLEFLAFFPENNEALNELQITVGKFVSTYVYIRGFNTYTVDKIIHIYDKACKTISQKNNLFRDAISIQSEHDHFLELVENVVMGFLHEKIWIQSLRFFLQSQDTYIESLSKAYAKESITLRQYTVSYPIAEMPLSCFRKAIVCLRRVDLDVAPLPSLDDENVMPKDQPAFTPLEKLACVKSTLDLITAAVDRYVNSLSVDSTNNGKKQY</sequence>
<dbReference type="SUPFAM" id="SSF109993">
    <property type="entry name" value="VPS9 domain"/>
    <property type="match status" value="1"/>
</dbReference>
<evidence type="ECO:0000313" key="4">
    <source>
        <dbReference type="Proteomes" id="UP001448207"/>
    </source>
</evidence>
<proteinExistence type="inferred from homology"/>
<organism evidence="3 4">
    <name type="scientific">Phycomyces blakesleeanus</name>
    <dbReference type="NCBI Taxonomy" id="4837"/>
    <lineage>
        <taxon>Eukaryota</taxon>
        <taxon>Fungi</taxon>
        <taxon>Fungi incertae sedis</taxon>
        <taxon>Mucoromycota</taxon>
        <taxon>Mucoromycotina</taxon>
        <taxon>Mucoromycetes</taxon>
        <taxon>Mucorales</taxon>
        <taxon>Phycomycetaceae</taxon>
        <taxon>Phycomyces</taxon>
    </lineage>
</organism>
<name>A0ABR3BHV6_PHYBL</name>
<dbReference type="EMBL" id="JBCLYO010000001">
    <property type="protein sequence ID" value="KAL0098000.1"/>
    <property type="molecule type" value="Genomic_DNA"/>
</dbReference>
<gene>
    <name evidence="3" type="ORF">J3Q64DRAFT_1631497</name>
</gene>
<evidence type="ECO:0000313" key="3">
    <source>
        <dbReference type="EMBL" id="KAL0098000.1"/>
    </source>
</evidence>
<dbReference type="PANTHER" id="PTHR24170">
    <property type="entry name" value="ANKYRIN REPEAT DOMAIN-CONTAINING PROTEIN 27"/>
    <property type="match status" value="1"/>
</dbReference>
<keyword evidence="4" id="KW-1185">Reference proteome</keyword>
<dbReference type="InterPro" id="IPR051248">
    <property type="entry name" value="UPF0507/Ank_repeat_27"/>
</dbReference>
<comment type="caution">
    <text evidence="3">The sequence shown here is derived from an EMBL/GenBank/DDBJ whole genome shotgun (WGS) entry which is preliminary data.</text>
</comment>